<dbReference type="PANTHER" id="PTHR46532">
    <property type="entry name" value="MALE FERTILITY FACTOR KL5"/>
    <property type="match status" value="1"/>
</dbReference>
<organism evidence="2">
    <name type="scientific">Timema genevievae</name>
    <name type="common">Walking stick</name>
    <dbReference type="NCBI Taxonomy" id="629358"/>
    <lineage>
        <taxon>Eukaryota</taxon>
        <taxon>Metazoa</taxon>
        <taxon>Ecdysozoa</taxon>
        <taxon>Arthropoda</taxon>
        <taxon>Hexapoda</taxon>
        <taxon>Insecta</taxon>
        <taxon>Pterygota</taxon>
        <taxon>Neoptera</taxon>
        <taxon>Polyneoptera</taxon>
        <taxon>Phasmatodea</taxon>
        <taxon>Timematodea</taxon>
        <taxon>Timematoidea</taxon>
        <taxon>Timematidae</taxon>
        <taxon>Timema</taxon>
    </lineage>
</organism>
<evidence type="ECO:0000313" key="2">
    <source>
        <dbReference type="EMBL" id="CAD7590202.1"/>
    </source>
</evidence>
<dbReference type="GO" id="GO:0005858">
    <property type="term" value="C:axonemal dynein complex"/>
    <property type="evidence" value="ECO:0007669"/>
    <property type="project" value="TreeGrafter"/>
</dbReference>
<dbReference type="PANTHER" id="PTHR46532:SF4">
    <property type="entry name" value="AAA+ ATPASE DOMAIN-CONTAINING PROTEIN"/>
    <property type="match status" value="1"/>
</dbReference>
<reference evidence="2" key="1">
    <citation type="submission" date="2020-11" db="EMBL/GenBank/DDBJ databases">
        <authorList>
            <person name="Tran Van P."/>
        </authorList>
    </citation>
    <scope>NUCLEOTIDE SEQUENCE</scope>
</reference>
<evidence type="ECO:0000256" key="1">
    <source>
        <dbReference type="ARBA" id="ARBA00008887"/>
    </source>
</evidence>
<protein>
    <submittedName>
        <fullName evidence="2">Uncharacterized protein</fullName>
    </submittedName>
</protein>
<comment type="similarity">
    <text evidence="1">Belongs to the dynein heavy chain family.</text>
</comment>
<name>A0A7R9JVC2_TIMGE</name>
<gene>
    <name evidence="2" type="ORF">TGEB3V08_LOCUS4046</name>
</gene>
<dbReference type="EMBL" id="OE840365">
    <property type="protein sequence ID" value="CAD7590202.1"/>
    <property type="molecule type" value="Genomic_DNA"/>
</dbReference>
<dbReference type="GO" id="GO:0051959">
    <property type="term" value="F:dynein light intermediate chain binding"/>
    <property type="evidence" value="ECO:0007669"/>
    <property type="project" value="InterPro"/>
</dbReference>
<dbReference type="GO" id="GO:0045505">
    <property type="term" value="F:dynein intermediate chain binding"/>
    <property type="evidence" value="ECO:0007669"/>
    <property type="project" value="InterPro"/>
</dbReference>
<dbReference type="InterPro" id="IPR026983">
    <property type="entry name" value="DHC"/>
</dbReference>
<dbReference type="GO" id="GO:0007018">
    <property type="term" value="P:microtubule-based movement"/>
    <property type="evidence" value="ECO:0007669"/>
    <property type="project" value="InterPro"/>
</dbReference>
<sequence length="372" mass="43165">MVSDMNPTGYEQRASELHKEPSILLSICQRDSVFSPCHIGLRFPHAFAISAESCWVASNPALSSSLHFLSHIARVQRLPGWKKLAGRQSQALLDVVSRLEQGAARGVEDARARRRRLYRLASEQRPSFPTQQRNFYSFIMENKEVMKTLSLLSTCTQDIKLELERFMERWKPYQFLWKNEQGKRDMMNASLSDFESWLRRHGELEGQLTTEPDMHSFACCLALSTERLKFGLLTEVRACTFRIGQVLKKKYRREMDYVYAVMNEMDRKLERPIRDLDDVRLVMETLKKIREQEVDMELKIEPIEVWIKVILIIRNGFQSVAGMSLRYCDLSVSLIWTNLARKRVISRESPLCRPGCGQSVNHHKAVLVSHAV</sequence>
<dbReference type="AlphaFoldDB" id="A0A7R9JVC2"/>
<accession>A0A7R9JVC2</accession>
<proteinExistence type="inferred from homology"/>